<accession>A0A816NW02</accession>
<gene>
    <name evidence="1" type="ORF">WKI299_LOCUS8228</name>
</gene>
<proteinExistence type="predicted"/>
<organism evidence="1 2">
    <name type="scientific">Rotaria magnacalcarata</name>
    <dbReference type="NCBI Taxonomy" id="392030"/>
    <lineage>
        <taxon>Eukaryota</taxon>
        <taxon>Metazoa</taxon>
        <taxon>Spiralia</taxon>
        <taxon>Gnathifera</taxon>
        <taxon>Rotifera</taxon>
        <taxon>Eurotatoria</taxon>
        <taxon>Bdelloidea</taxon>
        <taxon>Philodinida</taxon>
        <taxon>Philodinidae</taxon>
        <taxon>Rotaria</taxon>
    </lineage>
</organism>
<comment type="caution">
    <text evidence="1">The sequence shown here is derived from an EMBL/GenBank/DDBJ whole genome shotgun (WGS) entry which is preliminary data.</text>
</comment>
<dbReference type="AlphaFoldDB" id="A0A816NW02"/>
<evidence type="ECO:0000313" key="1">
    <source>
        <dbReference type="EMBL" id="CAF2040403.1"/>
    </source>
</evidence>
<reference evidence="1" key="1">
    <citation type="submission" date="2021-02" db="EMBL/GenBank/DDBJ databases">
        <authorList>
            <person name="Nowell W R."/>
        </authorList>
    </citation>
    <scope>NUCLEOTIDE SEQUENCE</scope>
</reference>
<sequence>MDSSAAIGTAISQHSGIVTLAAGDDFSAAFQSNAWRTLATATVATIMYSILKPVSQTIAINVSVADADGDIIRCRWATASNGVDECGGVCPPSSLPAGTSIYPNCTILITGQIVDDWLAVALTVNPLSSVPVQFFVQVVSQASCTSSPTIIGKSPQQSCTLILFGQTFVSQLILINNCGSNVTIIDMTTLAFPGMVRESSTQLNTTTYYSDLSRTPASAQLGYQVMYAMAFDSYRNQLIIKKPYNRDKLLSFSSQNAQSAQYCFTFYVSETYQRVCPGEACNTTVFILEIVLYFIFMNCFIRITTTSDIYKYNLVCILKFLQLF</sequence>
<protein>
    <submittedName>
        <fullName evidence="1">Uncharacterized protein</fullName>
    </submittedName>
</protein>
<name>A0A816NW02_9BILA</name>
<evidence type="ECO:0000313" key="2">
    <source>
        <dbReference type="Proteomes" id="UP000663856"/>
    </source>
</evidence>
<dbReference type="EMBL" id="CAJNRF010002616">
    <property type="protein sequence ID" value="CAF2040403.1"/>
    <property type="molecule type" value="Genomic_DNA"/>
</dbReference>
<dbReference type="Proteomes" id="UP000663856">
    <property type="component" value="Unassembled WGS sequence"/>
</dbReference>